<accession>A0A7S0XIR1</accession>
<reference evidence="1" key="1">
    <citation type="submission" date="2021-01" db="EMBL/GenBank/DDBJ databases">
        <authorList>
            <person name="Corre E."/>
            <person name="Pelletier E."/>
            <person name="Niang G."/>
            <person name="Scheremetjew M."/>
            <person name="Finn R."/>
            <person name="Kale V."/>
            <person name="Holt S."/>
            <person name="Cochrane G."/>
            <person name="Meng A."/>
            <person name="Brown T."/>
            <person name="Cohen L."/>
        </authorList>
    </citation>
    <scope>NUCLEOTIDE SEQUENCE</scope>
    <source>
        <strain evidence="1">CCMP3276</strain>
    </source>
</reference>
<evidence type="ECO:0000313" key="1">
    <source>
        <dbReference type="EMBL" id="CAD8726377.1"/>
    </source>
</evidence>
<protein>
    <submittedName>
        <fullName evidence="1">Uncharacterized protein</fullName>
    </submittedName>
</protein>
<organism evidence="1">
    <name type="scientific">Erythrolobus madagascarensis</name>
    <dbReference type="NCBI Taxonomy" id="708628"/>
    <lineage>
        <taxon>Eukaryota</taxon>
        <taxon>Rhodophyta</taxon>
        <taxon>Bangiophyceae</taxon>
        <taxon>Porphyridiales</taxon>
        <taxon>Porphyridiaceae</taxon>
        <taxon>Erythrolobus</taxon>
    </lineage>
</organism>
<gene>
    <name evidence="1" type="ORF">EMAD1354_LOCUS2457</name>
</gene>
<proteinExistence type="predicted"/>
<dbReference type="AlphaFoldDB" id="A0A7S0XIR1"/>
<sequence length="116" mass="13222">MVCVTLAKVGMVNGSNVRINYRKGGLFPVVTGIEPDVRLVNFGMFVGISMFHTENGDWWNKGHSNPESARLEAGMGSMMRVCELLCDLRRGAHVRKREERYERRSTEPYYFFVSTA</sequence>
<name>A0A7S0XIR1_9RHOD</name>
<dbReference type="EMBL" id="HBFE01003707">
    <property type="protein sequence ID" value="CAD8726377.1"/>
    <property type="molecule type" value="Transcribed_RNA"/>
</dbReference>